<evidence type="ECO:0000313" key="2">
    <source>
        <dbReference type="Proteomes" id="UP000265520"/>
    </source>
</evidence>
<sequence length="70" mass="7436">MVEEAIVTHVMEEDTFPPIVLRVNTGPVDPLFALALLVDTRVGCPSPFEGLELELLFVDALLGGGLTISG</sequence>
<dbReference type="EMBL" id="LXQA010000479">
    <property type="protein sequence ID" value="MCH79897.1"/>
    <property type="molecule type" value="Genomic_DNA"/>
</dbReference>
<organism evidence="1 2">
    <name type="scientific">Trifolium medium</name>
    <dbReference type="NCBI Taxonomy" id="97028"/>
    <lineage>
        <taxon>Eukaryota</taxon>
        <taxon>Viridiplantae</taxon>
        <taxon>Streptophyta</taxon>
        <taxon>Embryophyta</taxon>
        <taxon>Tracheophyta</taxon>
        <taxon>Spermatophyta</taxon>
        <taxon>Magnoliopsida</taxon>
        <taxon>eudicotyledons</taxon>
        <taxon>Gunneridae</taxon>
        <taxon>Pentapetalae</taxon>
        <taxon>rosids</taxon>
        <taxon>fabids</taxon>
        <taxon>Fabales</taxon>
        <taxon>Fabaceae</taxon>
        <taxon>Papilionoideae</taxon>
        <taxon>50 kb inversion clade</taxon>
        <taxon>NPAAA clade</taxon>
        <taxon>Hologalegina</taxon>
        <taxon>IRL clade</taxon>
        <taxon>Trifolieae</taxon>
        <taxon>Trifolium</taxon>
    </lineage>
</organism>
<accession>A0A392LY65</accession>
<gene>
    <name evidence="1" type="ORF">A2U01_0000658</name>
</gene>
<feature type="non-terminal residue" evidence="1">
    <location>
        <position position="70"/>
    </location>
</feature>
<evidence type="ECO:0000313" key="1">
    <source>
        <dbReference type="EMBL" id="MCH79897.1"/>
    </source>
</evidence>
<comment type="caution">
    <text evidence="1">The sequence shown here is derived from an EMBL/GenBank/DDBJ whole genome shotgun (WGS) entry which is preliminary data.</text>
</comment>
<protein>
    <submittedName>
        <fullName evidence="1">Uncharacterized protein</fullName>
    </submittedName>
</protein>
<proteinExistence type="predicted"/>
<dbReference type="Proteomes" id="UP000265520">
    <property type="component" value="Unassembled WGS sequence"/>
</dbReference>
<name>A0A392LY65_9FABA</name>
<reference evidence="1 2" key="1">
    <citation type="journal article" date="2018" name="Front. Plant Sci.">
        <title>Red Clover (Trifolium pratense) and Zigzag Clover (T. medium) - A Picture of Genomic Similarities and Differences.</title>
        <authorList>
            <person name="Dluhosova J."/>
            <person name="Istvanek J."/>
            <person name="Nedelnik J."/>
            <person name="Repkova J."/>
        </authorList>
    </citation>
    <scope>NUCLEOTIDE SEQUENCE [LARGE SCALE GENOMIC DNA]</scope>
    <source>
        <strain evidence="2">cv. 10/8</strain>
        <tissue evidence="1">Leaf</tissue>
    </source>
</reference>
<keyword evidence="2" id="KW-1185">Reference proteome</keyword>
<dbReference type="AlphaFoldDB" id="A0A392LY65"/>